<protein>
    <submittedName>
        <fullName evidence="13">L-fucose:H+ symporter permease</fullName>
    </submittedName>
</protein>
<feature type="transmembrane region" description="Helical" evidence="11">
    <location>
        <begin position="193"/>
        <end position="212"/>
    </location>
</feature>
<evidence type="ECO:0000256" key="7">
    <source>
        <dbReference type="ARBA" id="ARBA00022597"/>
    </source>
</evidence>
<dbReference type="GO" id="GO:0005354">
    <property type="term" value="F:galactose transmembrane transporter activity"/>
    <property type="evidence" value="ECO:0007669"/>
    <property type="project" value="InterPro"/>
</dbReference>
<keyword evidence="9 11" id="KW-1133">Transmembrane helix</keyword>
<dbReference type="AlphaFoldDB" id="A0A7K0FQ73"/>
<feature type="transmembrane region" description="Helical" evidence="11">
    <location>
        <begin position="7"/>
        <end position="26"/>
    </location>
</feature>
<feature type="transmembrane region" description="Helical" evidence="11">
    <location>
        <begin position="237"/>
        <end position="261"/>
    </location>
</feature>
<organism evidence="13 14">
    <name type="scientific">Pedobacter puniceum</name>
    <dbReference type="NCBI Taxonomy" id="2666136"/>
    <lineage>
        <taxon>Bacteria</taxon>
        <taxon>Pseudomonadati</taxon>
        <taxon>Bacteroidota</taxon>
        <taxon>Sphingobacteriia</taxon>
        <taxon>Sphingobacteriales</taxon>
        <taxon>Sphingobacteriaceae</taxon>
        <taxon>Pedobacter</taxon>
    </lineage>
</organism>
<dbReference type="Proteomes" id="UP000462931">
    <property type="component" value="Unassembled WGS sequence"/>
</dbReference>
<proteinExistence type="inferred from homology"/>
<dbReference type="Gene3D" id="1.20.1250.20">
    <property type="entry name" value="MFS general substrate transporter like domains"/>
    <property type="match status" value="2"/>
</dbReference>
<reference evidence="13 14" key="1">
    <citation type="submission" date="2019-11" db="EMBL/GenBank/DDBJ databases">
        <authorList>
            <person name="Cheng Q."/>
            <person name="Yang Z."/>
        </authorList>
    </citation>
    <scope>NUCLEOTIDE SEQUENCE [LARGE SCALE GENOMIC DNA]</scope>
    <source>
        <strain evidence="13 14">HX-22-1</strain>
    </source>
</reference>
<dbReference type="NCBIfam" id="TIGR01272">
    <property type="entry name" value="gluP"/>
    <property type="match status" value="1"/>
</dbReference>
<keyword evidence="5" id="KW-1003">Cell membrane</keyword>
<evidence type="ECO:0000256" key="5">
    <source>
        <dbReference type="ARBA" id="ARBA00022475"/>
    </source>
</evidence>
<keyword evidence="7" id="KW-0762">Sugar transport</keyword>
<gene>
    <name evidence="13" type="primary">fucP</name>
    <name evidence="13" type="ORF">GJJ64_13050</name>
</gene>
<dbReference type="PROSITE" id="PS50850">
    <property type="entry name" value="MFS"/>
    <property type="match status" value="1"/>
</dbReference>
<feature type="transmembrane region" description="Helical" evidence="11">
    <location>
        <begin position="303"/>
        <end position="322"/>
    </location>
</feature>
<dbReference type="GO" id="GO:1904659">
    <property type="term" value="P:D-glucose transmembrane transport"/>
    <property type="evidence" value="ECO:0007669"/>
    <property type="project" value="InterPro"/>
</dbReference>
<dbReference type="RefSeq" id="WP_154288214.1">
    <property type="nucleotide sequence ID" value="NZ_WKJI01000003.1"/>
</dbReference>
<dbReference type="EMBL" id="WKJI01000003">
    <property type="protein sequence ID" value="MRX48119.1"/>
    <property type="molecule type" value="Genomic_DNA"/>
</dbReference>
<feature type="transmembrane region" description="Helical" evidence="11">
    <location>
        <begin position="77"/>
        <end position="94"/>
    </location>
</feature>
<dbReference type="GO" id="GO:0005886">
    <property type="term" value="C:plasma membrane"/>
    <property type="evidence" value="ECO:0007669"/>
    <property type="project" value="UniProtKB-SubCell"/>
</dbReference>
<dbReference type="InterPro" id="IPR036259">
    <property type="entry name" value="MFS_trans_sf"/>
</dbReference>
<evidence type="ECO:0000256" key="2">
    <source>
        <dbReference type="ARBA" id="ARBA00004429"/>
    </source>
</evidence>
<feature type="transmembrane region" description="Helical" evidence="11">
    <location>
        <begin position="273"/>
        <end position="291"/>
    </location>
</feature>
<dbReference type="PANTHER" id="PTHR43702">
    <property type="entry name" value="L-FUCOSE-PROTON SYMPORTER"/>
    <property type="match status" value="1"/>
</dbReference>
<name>A0A7K0FQ73_9SPHI</name>
<evidence type="ECO:0000313" key="14">
    <source>
        <dbReference type="Proteomes" id="UP000462931"/>
    </source>
</evidence>
<keyword evidence="4" id="KW-0813">Transport</keyword>
<evidence type="ECO:0000256" key="8">
    <source>
        <dbReference type="ARBA" id="ARBA00022692"/>
    </source>
</evidence>
<dbReference type="PANTHER" id="PTHR43702:SF3">
    <property type="entry name" value="PROTEIN TSGA"/>
    <property type="match status" value="1"/>
</dbReference>
<keyword evidence="8 11" id="KW-0812">Transmembrane</keyword>
<dbReference type="InterPro" id="IPR005964">
    <property type="entry name" value="Glc/Gal_transptr_bac"/>
</dbReference>
<comment type="caution">
    <text evidence="13">The sequence shown here is derived from an EMBL/GenBank/DDBJ whole genome shotgun (WGS) entry which is preliminary data.</text>
</comment>
<feature type="transmembrane region" description="Helical" evidence="11">
    <location>
        <begin position="100"/>
        <end position="119"/>
    </location>
</feature>
<evidence type="ECO:0000256" key="6">
    <source>
        <dbReference type="ARBA" id="ARBA00022519"/>
    </source>
</evidence>
<dbReference type="GO" id="GO:0015535">
    <property type="term" value="F:fucose:proton symporter activity"/>
    <property type="evidence" value="ECO:0007669"/>
    <property type="project" value="InterPro"/>
</dbReference>
<comment type="similarity">
    <text evidence="3">Belongs to the major facilitator superfamily. FHS transporter (TC 2.A.1.7) family.</text>
</comment>
<comment type="function">
    <text evidence="1">Intake of glucose and galactose.</text>
</comment>
<dbReference type="Pfam" id="PF07690">
    <property type="entry name" value="MFS_1"/>
    <property type="match status" value="1"/>
</dbReference>
<dbReference type="GO" id="GO:0055056">
    <property type="term" value="F:D-glucose transmembrane transporter activity"/>
    <property type="evidence" value="ECO:0007669"/>
    <property type="project" value="InterPro"/>
</dbReference>
<dbReference type="InterPro" id="IPR011701">
    <property type="entry name" value="MFS"/>
</dbReference>
<feature type="transmembrane region" description="Helical" evidence="11">
    <location>
        <begin position="328"/>
        <end position="350"/>
    </location>
</feature>
<dbReference type="InterPro" id="IPR020846">
    <property type="entry name" value="MFS_dom"/>
</dbReference>
<feature type="transmembrane region" description="Helical" evidence="11">
    <location>
        <begin position="46"/>
        <end position="70"/>
    </location>
</feature>
<evidence type="ECO:0000256" key="10">
    <source>
        <dbReference type="ARBA" id="ARBA00023136"/>
    </source>
</evidence>
<keyword evidence="14" id="KW-1185">Reference proteome</keyword>
<evidence type="ECO:0000256" key="3">
    <source>
        <dbReference type="ARBA" id="ARBA00009120"/>
    </source>
</evidence>
<evidence type="ECO:0000256" key="1">
    <source>
        <dbReference type="ARBA" id="ARBA00003321"/>
    </source>
</evidence>
<comment type="subcellular location">
    <subcellularLocation>
        <location evidence="2">Cell inner membrane</location>
        <topology evidence="2">Multi-pass membrane protein</topology>
    </subcellularLocation>
</comment>
<dbReference type="SUPFAM" id="SSF103473">
    <property type="entry name" value="MFS general substrate transporter"/>
    <property type="match status" value="1"/>
</dbReference>
<feature type="transmembrane region" description="Helical" evidence="11">
    <location>
        <begin position="362"/>
        <end position="382"/>
    </location>
</feature>
<keyword evidence="6" id="KW-0997">Cell inner membrane</keyword>
<feature type="transmembrane region" description="Helical" evidence="11">
    <location>
        <begin position="140"/>
        <end position="163"/>
    </location>
</feature>
<evidence type="ECO:0000256" key="11">
    <source>
        <dbReference type="SAM" id="Phobius"/>
    </source>
</evidence>
<dbReference type="InterPro" id="IPR005275">
    <property type="entry name" value="Lfuc_symporter_FucP"/>
</dbReference>
<evidence type="ECO:0000259" key="12">
    <source>
        <dbReference type="PROSITE" id="PS50850"/>
    </source>
</evidence>
<sequence length="417" mass="45380">MTTSKKGSTNFAFIMITILFFMWGFVHNLDPILIPHLKRAFSLTTLQASLVDSAVFIAYFVVALPAGFLLKKKGYKAGIILGLMLFALGSYLFIPSANLQSYTFFLVALFIIACGLTILETAANPYASLLGPPEKATQRLNLAQSFNGLAATLAPIVGARIILTEGLPEEKLALMTPDARQLALAAEAATVKMPYFILGSVILILAVIFFFMKLPEIKEEDKATQGSSLAVFRHKHLNWAIAAQFFYVGAQVCIFSFFILYATHATGISEIKAAEYAGFGVGMAFMVGRFVGTFFMKFVKPPVLLAIYAVLCMTLSISAMYITGLASIYIVIGIAFFMSIMFPTIFSLGIKELGEDTKLGSSFIIMSIVGGAILPLIFGHVSDLYGNIQLGYIVPAFCFFVILIFAVHGHKVSTVKK</sequence>
<dbReference type="InterPro" id="IPR050375">
    <property type="entry name" value="MFS_TsgA-like"/>
</dbReference>
<accession>A0A7K0FQ73</accession>
<evidence type="ECO:0000256" key="4">
    <source>
        <dbReference type="ARBA" id="ARBA00022448"/>
    </source>
</evidence>
<feature type="transmembrane region" description="Helical" evidence="11">
    <location>
        <begin position="388"/>
        <end position="407"/>
    </location>
</feature>
<evidence type="ECO:0000313" key="13">
    <source>
        <dbReference type="EMBL" id="MRX48119.1"/>
    </source>
</evidence>
<keyword evidence="10 11" id="KW-0472">Membrane</keyword>
<evidence type="ECO:0000256" key="9">
    <source>
        <dbReference type="ARBA" id="ARBA00022989"/>
    </source>
</evidence>
<feature type="domain" description="Major facilitator superfamily (MFS) profile" evidence="12">
    <location>
        <begin position="12"/>
        <end position="413"/>
    </location>
</feature>
<dbReference type="CDD" id="cd17394">
    <property type="entry name" value="MFS_FucP_like"/>
    <property type="match status" value="1"/>
</dbReference>
<dbReference type="NCBIfam" id="TIGR00885">
    <property type="entry name" value="fucP"/>
    <property type="match status" value="1"/>
</dbReference>